<evidence type="ECO:0000313" key="2">
    <source>
        <dbReference type="Proteomes" id="UP001302676"/>
    </source>
</evidence>
<dbReference type="InterPro" id="IPR011009">
    <property type="entry name" value="Kinase-like_dom_sf"/>
</dbReference>
<dbReference type="Proteomes" id="UP001302676">
    <property type="component" value="Unassembled WGS sequence"/>
</dbReference>
<dbReference type="GeneID" id="87818085"/>
<keyword evidence="2" id="KW-1185">Reference proteome</keyword>
<dbReference type="RefSeq" id="XP_062635055.1">
    <property type="nucleotide sequence ID" value="XM_062781472.1"/>
</dbReference>
<protein>
    <recommendedName>
        <fullName evidence="3">Protein kinase domain-containing protein</fullName>
    </recommendedName>
</protein>
<reference evidence="1" key="1">
    <citation type="journal article" date="2023" name="Mol. Phylogenet. Evol.">
        <title>Genome-scale phylogeny and comparative genomics of the fungal order Sordariales.</title>
        <authorList>
            <person name="Hensen N."/>
            <person name="Bonometti L."/>
            <person name="Westerberg I."/>
            <person name="Brannstrom I.O."/>
            <person name="Guillou S."/>
            <person name="Cros-Aarteil S."/>
            <person name="Calhoun S."/>
            <person name="Haridas S."/>
            <person name="Kuo A."/>
            <person name="Mondo S."/>
            <person name="Pangilinan J."/>
            <person name="Riley R."/>
            <person name="LaButti K."/>
            <person name="Andreopoulos B."/>
            <person name="Lipzen A."/>
            <person name="Chen C."/>
            <person name="Yan M."/>
            <person name="Daum C."/>
            <person name="Ng V."/>
            <person name="Clum A."/>
            <person name="Steindorff A."/>
            <person name="Ohm R.A."/>
            <person name="Martin F."/>
            <person name="Silar P."/>
            <person name="Natvig D.O."/>
            <person name="Lalanne C."/>
            <person name="Gautier V."/>
            <person name="Ament-Velasquez S.L."/>
            <person name="Kruys A."/>
            <person name="Hutchinson M.I."/>
            <person name="Powell A.J."/>
            <person name="Barry K."/>
            <person name="Miller A.N."/>
            <person name="Grigoriev I.V."/>
            <person name="Debuchy R."/>
            <person name="Gladieux P."/>
            <person name="Hiltunen Thoren M."/>
            <person name="Johannesson H."/>
        </authorList>
    </citation>
    <scope>NUCLEOTIDE SEQUENCE</scope>
    <source>
        <strain evidence="1">CBS 141.50</strain>
    </source>
</reference>
<reference evidence="1" key="2">
    <citation type="submission" date="2023-05" db="EMBL/GenBank/DDBJ databases">
        <authorList>
            <consortium name="Lawrence Berkeley National Laboratory"/>
            <person name="Steindorff A."/>
            <person name="Hensen N."/>
            <person name="Bonometti L."/>
            <person name="Westerberg I."/>
            <person name="Brannstrom I.O."/>
            <person name="Guillou S."/>
            <person name="Cros-Aarteil S."/>
            <person name="Calhoun S."/>
            <person name="Haridas S."/>
            <person name="Kuo A."/>
            <person name="Mondo S."/>
            <person name="Pangilinan J."/>
            <person name="Riley R."/>
            <person name="Labutti K."/>
            <person name="Andreopoulos B."/>
            <person name="Lipzen A."/>
            <person name="Chen C."/>
            <person name="Yanf M."/>
            <person name="Daum C."/>
            <person name="Ng V."/>
            <person name="Clum A."/>
            <person name="Ohm R."/>
            <person name="Martin F."/>
            <person name="Silar P."/>
            <person name="Natvig D."/>
            <person name="Lalanne C."/>
            <person name="Gautier V."/>
            <person name="Ament-Velasquez S.L."/>
            <person name="Kruys A."/>
            <person name="Hutchinson M.I."/>
            <person name="Powell A.J."/>
            <person name="Barry K."/>
            <person name="Miller A.N."/>
            <person name="Grigoriev I.V."/>
            <person name="Debuchy R."/>
            <person name="Gladieux P."/>
            <person name="Thoren M.H."/>
            <person name="Johannesson H."/>
        </authorList>
    </citation>
    <scope>NUCLEOTIDE SEQUENCE</scope>
    <source>
        <strain evidence="1">CBS 141.50</strain>
    </source>
</reference>
<dbReference type="AlphaFoldDB" id="A0AAN6ZL68"/>
<organism evidence="1 2">
    <name type="scientific">Dichotomopilus funicola</name>
    <dbReference type="NCBI Taxonomy" id="1934379"/>
    <lineage>
        <taxon>Eukaryota</taxon>
        <taxon>Fungi</taxon>
        <taxon>Dikarya</taxon>
        <taxon>Ascomycota</taxon>
        <taxon>Pezizomycotina</taxon>
        <taxon>Sordariomycetes</taxon>
        <taxon>Sordariomycetidae</taxon>
        <taxon>Sordariales</taxon>
        <taxon>Chaetomiaceae</taxon>
        <taxon>Dichotomopilus</taxon>
    </lineage>
</organism>
<evidence type="ECO:0008006" key="3">
    <source>
        <dbReference type="Google" id="ProtNLM"/>
    </source>
</evidence>
<dbReference type="Gene3D" id="1.10.510.10">
    <property type="entry name" value="Transferase(Phosphotransferase) domain 1"/>
    <property type="match status" value="1"/>
</dbReference>
<dbReference type="EMBL" id="MU853607">
    <property type="protein sequence ID" value="KAK4141684.1"/>
    <property type="molecule type" value="Genomic_DNA"/>
</dbReference>
<dbReference type="SUPFAM" id="SSF56112">
    <property type="entry name" value="Protein kinase-like (PK-like)"/>
    <property type="match status" value="1"/>
</dbReference>
<accession>A0AAN6ZL68</accession>
<comment type="caution">
    <text evidence="1">The sequence shown here is derived from an EMBL/GenBank/DDBJ whole genome shotgun (WGS) entry which is preliminary data.</text>
</comment>
<sequence>MGSHTGLQTEWVIWDWDQRRSLDVLIPRDVEDEFIYEALTKFIDTIPPDVTQVTLDEHGALVVGSSDPHDTRVFKLKYLQQLINTVDYLNLTLGIVHGDICPWNPLIDPTTDNLQLFDFNSAAKLGWDGDEANNVEFQYDPDRNDVKFTIFTIHQLITREFSFRQEFYPEELDASEIMSQETWDQHPDSKLDSPVEAYRQLLSEWVERRAVEDKKVDHFSKAAQPLEWPALVDDPFLDADGTPLWRWCWMGRRPPMGKRLGDGHGRHVGVVGRYD</sequence>
<evidence type="ECO:0000313" key="1">
    <source>
        <dbReference type="EMBL" id="KAK4141684.1"/>
    </source>
</evidence>
<gene>
    <name evidence="1" type="ORF">C8A04DRAFT_30670</name>
</gene>
<name>A0AAN6ZL68_9PEZI</name>
<proteinExistence type="predicted"/>